<accession>A0ABX0UBP5</accession>
<reference evidence="1 2" key="1">
    <citation type="submission" date="2020-03" db="EMBL/GenBank/DDBJ databases">
        <title>Genomic Encyclopedia of Type Strains, Phase IV (KMG-IV): sequencing the most valuable type-strain genomes for metagenomic binning, comparative biology and taxonomic classification.</title>
        <authorList>
            <person name="Goeker M."/>
        </authorList>
    </citation>
    <scope>NUCLEOTIDE SEQUENCE [LARGE SCALE GENOMIC DNA]</scope>
    <source>
        <strain evidence="1 2">DSM 101599</strain>
    </source>
</reference>
<keyword evidence="2" id="KW-1185">Reference proteome</keyword>
<dbReference type="CDD" id="cd24013">
    <property type="entry name" value="ASKHA_ATPase_BT3980-like"/>
    <property type="match status" value="1"/>
</dbReference>
<dbReference type="Gene3D" id="3.30.420.250">
    <property type="match status" value="1"/>
</dbReference>
<proteinExistence type="predicted"/>
<comment type="caution">
    <text evidence="1">The sequence shown here is derived from an EMBL/GenBank/DDBJ whole genome shotgun (WGS) entry which is preliminary data.</text>
</comment>
<evidence type="ECO:0008006" key="3">
    <source>
        <dbReference type="Google" id="ProtNLM"/>
    </source>
</evidence>
<dbReference type="Proteomes" id="UP000745859">
    <property type="component" value="Unassembled WGS sequence"/>
</dbReference>
<organism evidence="1 2">
    <name type="scientific">Wenyingzhuangia heitensis</name>
    <dbReference type="NCBI Taxonomy" id="1487859"/>
    <lineage>
        <taxon>Bacteria</taxon>
        <taxon>Pseudomonadati</taxon>
        <taxon>Bacteroidota</taxon>
        <taxon>Flavobacteriia</taxon>
        <taxon>Flavobacteriales</taxon>
        <taxon>Flavobacteriaceae</taxon>
        <taxon>Wenyingzhuangia</taxon>
    </lineage>
</organism>
<name>A0ABX0UBP5_9FLAO</name>
<gene>
    <name evidence="1" type="ORF">FHR24_001689</name>
</gene>
<dbReference type="EMBL" id="JAASQL010000001">
    <property type="protein sequence ID" value="NIJ45250.1"/>
    <property type="molecule type" value="Genomic_DNA"/>
</dbReference>
<protein>
    <recommendedName>
        <fullName evidence="3">DUF3822 family protein</fullName>
    </recommendedName>
</protein>
<dbReference type="InterPro" id="IPR024213">
    <property type="entry name" value="DUF3822"/>
</dbReference>
<dbReference type="RefSeq" id="WP_167186730.1">
    <property type="nucleotide sequence ID" value="NZ_JAASQL010000001.1"/>
</dbReference>
<sequence length="269" mass="31762">MNKENHQQNNKRLSIQLSSDGFSFCTYTPEKNQYETFKHIEFSTPTTSPNQLLQEVKLIFEKEEELHKTYKEVVLIHHNNLNSFVPKAYFDESLLSNYLENTIKTFENDFISYDEIDCINANNVYIPFVNINNFIFDSFGTFTYLHSSTVFLENILKEFTISKKQMFVNVSKNNLQTLVIENNQLVLANYFSYVTKEDFAYYLLFVAEQLKMDPNQFTLTLFGEINEQAETFKVIYNYVRNVSVYAKLNTLLNQDIKVLPQEHYNLLHL</sequence>
<dbReference type="Gene3D" id="3.30.420.260">
    <property type="match status" value="1"/>
</dbReference>
<evidence type="ECO:0000313" key="2">
    <source>
        <dbReference type="Proteomes" id="UP000745859"/>
    </source>
</evidence>
<dbReference type="Pfam" id="PF12864">
    <property type="entry name" value="DUF3822"/>
    <property type="match status" value="1"/>
</dbReference>
<evidence type="ECO:0000313" key="1">
    <source>
        <dbReference type="EMBL" id="NIJ45250.1"/>
    </source>
</evidence>